<evidence type="ECO:0000259" key="1">
    <source>
        <dbReference type="Pfam" id="PF20057"/>
    </source>
</evidence>
<gene>
    <name evidence="2" type="ORF">HJG44_09780</name>
</gene>
<dbReference type="Pfam" id="PF20057">
    <property type="entry name" value="DUF6456"/>
    <property type="match status" value="1"/>
</dbReference>
<proteinExistence type="predicted"/>
<protein>
    <submittedName>
        <fullName evidence="2">ATPase</fullName>
    </submittedName>
</protein>
<reference evidence="2 3" key="1">
    <citation type="submission" date="2020-04" db="EMBL/GenBank/DDBJ databases">
        <title>Enterovirga sp. isolate from soil.</title>
        <authorList>
            <person name="Chea S."/>
            <person name="Kim D.-U."/>
        </authorList>
    </citation>
    <scope>NUCLEOTIDE SEQUENCE [LARGE SCALE GENOMIC DNA]</scope>
    <source>
        <strain evidence="2 3">DB1703</strain>
    </source>
</reference>
<evidence type="ECO:0000313" key="3">
    <source>
        <dbReference type="Proteomes" id="UP000564885"/>
    </source>
</evidence>
<dbReference type="RefSeq" id="WP_171218123.1">
    <property type="nucleotide sequence ID" value="NZ_JABEPP010000002.1"/>
</dbReference>
<dbReference type="InterPro" id="IPR045599">
    <property type="entry name" value="DUF6456"/>
</dbReference>
<sequence>MNINAVSNSATLSKAARRLLAALAEPGASAIPDPSREGMLILRGARHGISIGRGCVEEKVCRELQAHDLVTRGEAGRAVVISETGRRHLRRGEAPRAESAFQQQHAEIETATITDETGPAKVALNAAESPLDWLRRRRDRDGKPLIDAACHEAGERLRRDLTFGGLLPSITARWEGSIGSGGAGPRDPAAAADAVVAARQRVRNALAAVGQDFADLLLDLCGFLKGLETIERERRWPPRSAKVVVRLALRRLAEHYGLETEARGPAQSRGVRSWAAEESAA</sequence>
<feature type="domain" description="DUF6456" evidence="1">
    <location>
        <begin position="123"/>
        <end position="257"/>
    </location>
</feature>
<evidence type="ECO:0000313" key="2">
    <source>
        <dbReference type="EMBL" id="NNM72671.1"/>
    </source>
</evidence>
<dbReference type="Proteomes" id="UP000564885">
    <property type="component" value="Unassembled WGS sequence"/>
</dbReference>
<organism evidence="2 3">
    <name type="scientific">Enterovirga aerilata</name>
    <dbReference type="NCBI Taxonomy" id="2730920"/>
    <lineage>
        <taxon>Bacteria</taxon>
        <taxon>Pseudomonadati</taxon>
        <taxon>Pseudomonadota</taxon>
        <taxon>Alphaproteobacteria</taxon>
        <taxon>Hyphomicrobiales</taxon>
        <taxon>Methylobacteriaceae</taxon>
        <taxon>Enterovirga</taxon>
    </lineage>
</organism>
<dbReference type="AlphaFoldDB" id="A0A849I5R7"/>
<keyword evidence="3" id="KW-1185">Reference proteome</keyword>
<dbReference type="EMBL" id="JABEPP010000002">
    <property type="protein sequence ID" value="NNM72671.1"/>
    <property type="molecule type" value="Genomic_DNA"/>
</dbReference>
<comment type="caution">
    <text evidence="2">The sequence shown here is derived from an EMBL/GenBank/DDBJ whole genome shotgun (WGS) entry which is preliminary data.</text>
</comment>
<name>A0A849I5R7_9HYPH</name>
<accession>A0A849I5R7</accession>